<feature type="compositionally biased region" description="Basic and acidic residues" evidence="1">
    <location>
        <begin position="42"/>
        <end position="53"/>
    </location>
</feature>
<evidence type="ECO:0000313" key="3">
    <source>
        <dbReference type="Proteomes" id="UP001153954"/>
    </source>
</evidence>
<accession>A0AAU9TP13</accession>
<protein>
    <submittedName>
        <fullName evidence="2">Uncharacterized protein</fullName>
    </submittedName>
</protein>
<sequence>MNENLDSQQIERLLSDLELDESENETIFPEILSDLSDAEDEVSVHDTESDKSADSTLENEEIENTEQQNREANAFYGKNRYKWAKTPPSQSRVRAHNIILHLPGLRGPAREKNNMTPL</sequence>
<evidence type="ECO:0000313" key="2">
    <source>
        <dbReference type="EMBL" id="CAH2088906.1"/>
    </source>
</evidence>
<proteinExistence type="predicted"/>
<organism evidence="2 3">
    <name type="scientific">Euphydryas editha</name>
    <name type="common">Edith's checkerspot</name>
    <dbReference type="NCBI Taxonomy" id="104508"/>
    <lineage>
        <taxon>Eukaryota</taxon>
        <taxon>Metazoa</taxon>
        <taxon>Ecdysozoa</taxon>
        <taxon>Arthropoda</taxon>
        <taxon>Hexapoda</taxon>
        <taxon>Insecta</taxon>
        <taxon>Pterygota</taxon>
        <taxon>Neoptera</taxon>
        <taxon>Endopterygota</taxon>
        <taxon>Lepidoptera</taxon>
        <taxon>Glossata</taxon>
        <taxon>Ditrysia</taxon>
        <taxon>Papilionoidea</taxon>
        <taxon>Nymphalidae</taxon>
        <taxon>Nymphalinae</taxon>
        <taxon>Euphydryas</taxon>
    </lineage>
</organism>
<dbReference type="EMBL" id="CAKOGL010000007">
    <property type="protein sequence ID" value="CAH2088906.1"/>
    <property type="molecule type" value="Genomic_DNA"/>
</dbReference>
<gene>
    <name evidence="2" type="ORF">EEDITHA_LOCUS5019</name>
</gene>
<dbReference type="Proteomes" id="UP001153954">
    <property type="component" value="Unassembled WGS sequence"/>
</dbReference>
<dbReference type="AlphaFoldDB" id="A0AAU9TP13"/>
<name>A0AAU9TP13_EUPED</name>
<evidence type="ECO:0000256" key="1">
    <source>
        <dbReference type="SAM" id="MobiDB-lite"/>
    </source>
</evidence>
<comment type="caution">
    <text evidence="2">The sequence shown here is derived from an EMBL/GenBank/DDBJ whole genome shotgun (WGS) entry which is preliminary data.</text>
</comment>
<feature type="region of interest" description="Disordered" evidence="1">
    <location>
        <begin position="32"/>
        <end position="70"/>
    </location>
</feature>
<keyword evidence="3" id="KW-1185">Reference proteome</keyword>
<reference evidence="2" key="1">
    <citation type="submission" date="2022-03" db="EMBL/GenBank/DDBJ databases">
        <authorList>
            <person name="Tunstrom K."/>
        </authorList>
    </citation>
    <scope>NUCLEOTIDE SEQUENCE</scope>
</reference>